<dbReference type="InterPro" id="IPR004101">
    <property type="entry name" value="Mur_ligase_C"/>
</dbReference>
<keyword evidence="8 10" id="KW-0131">Cell cycle</keyword>
<dbReference type="GO" id="GO:0005737">
    <property type="term" value="C:cytoplasm"/>
    <property type="evidence" value="ECO:0007669"/>
    <property type="project" value="UniProtKB-SubCell"/>
</dbReference>
<comment type="function">
    <text evidence="10 11">Involved in cell wall formation. Catalyzes the final step in the synthesis of UDP-N-acetylmuramoyl-pentapeptide, the precursor of murein.</text>
</comment>
<keyword evidence="7 10" id="KW-0573">Peptidoglycan synthesis</keyword>
<dbReference type="InterPro" id="IPR000713">
    <property type="entry name" value="Mur_ligase_N"/>
</dbReference>
<evidence type="ECO:0000256" key="8">
    <source>
        <dbReference type="ARBA" id="ARBA00023306"/>
    </source>
</evidence>
<dbReference type="Gene3D" id="3.90.190.20">
    <property type="entry name" value="Mur ligase, C-terminal domain"/>
    <property type="match status" value="1"/>
</dbReference>
<protein>
    <recommendedName>
        <fullName evidence="10 11">UDP-N-acetylmuramoyl-tripeptide--D-alanyl-D-alanine ligase</fullName>
        <ecNumber evidence="10 11">6.3.2.10</ecNumber>
    </recommendedName>
    <alternativeName>
        <fullName evidence="10">D-alanyl-D-alanine-adding enzyme</fullName>
    </alternativeName>
</protein>
<keyword evidence="5 10" id="KW-0067">ATP-binding</keyword>
<dbReference type="Pfam" id="PF01225">
    <property type="entry name" value="Mur_ligase"/>
    <property type="match status" value="1"/>
</dbReference>
<dbReference type="InterPro" id="IPR013221">
    <property type="entry name" value="Mur_ligase_cen"/>
</dbReference>
<keyword evidence="1 10" id="KW-0963">Cytoplasm</keyword>
<dbReference type="EC" id="6.3.2.10" evidence="10 11"/>
<dbReference type="OrthoDB" id="9801978at2"/>
<dbReference type="PANTHER" id="PTHR43024:SF1">
    <property type="entry name" value="UDP-N-ACETYLMURAMOYL-TRIPEPTIDE--D-ALANYL-D-ALANINE LIGASE"/>
    <property type="match status" value="1"/>
</dbReference>
<dbReference type="EMBL" id="FNAG01000010">
    <property type="protein sequence ID" value="SDD91189.1"/>
    <property type="molecule type" value="Genomic_DNA"/>
</dbReference>
<evidence type="ECO:0000256" key="7">
    <source>
        <dbReference type="ARBA" id="ARBA00022984"/>
    </source>
</evidence>
<evidence type="ECO:0000256" key="5">
    <source>
        <dbReference type="ARBA" id="ARBA00022840"/>
    </source>
</evidence>
<dbReference type="NCBIfam" id="TIGR01143">
    <property type="entry name" value="murF"/>
    <property type="match status" value="1"/>
</dbReference>
<evidence type="ECO:0000256" key="2">
    <source>
        <dbReference type="ARBA" id="ARBA00022598"/>
    </source>
</evidence>
<keyword evidence="4 10" id="KW-0547">Nucleotide-binding</keyword>
<organism evidence="15 16">
    <name type="scientific">Aquimonas voraii</name>
    <dbReference type="NCBI Taxonomy" id="265719"/>
    <lineage>
        <taxon>Bacteria</taxon>
        <taxon>Pseudomonadati</taxon>
        <taxon>Pseudomonadota</taxon>
        <taxon>Gammaproteobacteria</taxon>
        <taxon>Lysobacterales</taxon>
        <taxon>Lysobacteraceae</taxon>
        <taxon>Aquimonas</taxon>
    </lineage>
</organism>
<dbReference type="InterPro" id="IPR036615">
    <property type="entry name" value="Mur_ligase_C_dom_sf"/>
</dbReference>
<keyword evidence="2 10" id="KW-0436">Ligase</keyword>
<dbReference type="Gene3D" id="3.40.1190.10">
    <property type="entry name" value="Mur-like, catalytic domain"/>
    <property type="match status" value="1"/>
</dbReference>
<evidence type="ECO:0000256" key="6">
    <source>
        <dbReference type="ARBA" id="ARBA00022960"/>
    </source>
</evidence>
<evidence type="ECO:0000256" key="1">
    <source>
        <dbReference type="ARBA" id="ARBA00022490"/>
    </source>
</evidence>
<evidence type="ECO:0000256" key="4">
    <source>
        <dbReference type="ARBA" id="ARBA00022741"/>
    </source>
</evidence>
<dbReference type="SUPFAM" id="SSF53623">
    <property type="entry name" value="MurD-like peptide ligases, catalytic domain"/>
    <property type="match status" value="1"/>
</dbReference>
<dbReference type="PANTHER" id="PTHR43024">
    <property type="entry name" value="UDP-N-ACETYLMURAMOYL-TRIPEPTIDE--D-ALANYL-D-ALANINE LIGASE"/>
    <property type="match status" value="1"/>
</dbReference>
<evidence type="ECO:0000256" key="10">
    <source>
        <dbReference type="HAMAP-Rule" id="MF_02019"/>
    </source>
</evidence>
<proteinExistence type="inferred from homology"/>
<evidence type="ECO:0000259" key="12">
    <source>
        <dbReference type="Pfam" id="PF01225"/>
    </source>
</evidence>
<dbReference type="Pfam" id="PF08245">
    <property type="entry name" value="Mur_ligase_M"/>
    <property type="match status" value="1"/>
</dbReference>
<dbReference type="RefSeq" id="WP_091244093.1">
    <property type="nucleotide sequence ID" value="NZ_FNAG01000010.1"/>
</dbReference>
<dbReference type="SUPFAM" id="SSF53244">
    <property type="entry name" value="MurD-like peptide ligases, peptide-binding domain"/>
    <property type="match status" value="1"/>
</dbReference>
<evidence type="ECO:0000259" key="14">
    <source>
        <dbReference type="Pfam" id="PF08245"/>
    </source>
</evidence>
<feature type="domain" description="Mur ligase N-terminal catalytic" evidence="12">
    <location>
        <begin position="31"/>
        <end position="75"/>
    </location>
</feature>
<keyword evidence="16" id="KW-1185">Reference proteome</keyword>
<dbReference type="HAMAP" id="MF_02019">
    <property type="entry name" value="MurF"/>
    <property type="match status" value="1"/>
</dbReference>
<gene>
    <name evidence="10" type="primary">murF</name>
    <name evidence="15" type="ORF">SAMN04488509_11066</name>
</gene>
<dbReference type="Proteomes" id="UP000199603">
    <property type="component" value="Unassembled WGS sequence"/>
</dbReference>
<dbReference type="Gene3D" id="3.40.1390.10">
    <property type="entry name" value="MurE/MurF, N-terminal domain"/>
    <property type="match status" value="1"/>
</dbReference>
<keyword evidence="3 10" id="KW-0132">Cell division</keyword>
<comment type="similarity">
    <text evidence="10">Belongs to the MurCDEF family. MurF subfamily.</text>
</comment>
<evidence type="ECO:0000256" key="3">
    <source>
        <dbReference type="ARBA" id="ARBA00022618"/>
    </source>
</evidence>
<evidence type="ECO:0000259" key="13">
    <source>
        <dbReference type="Pfam" id="PF02875"/>
    </source>
</evidence>
<dbReference type="GO" id="GO:0071555">
    <property type="term" value="P:cell wall organization"/>
    <property type="evidence" value="ECO:0007669"/>
    <property type="project" value="UniProtKB-KW"/>
</dbReference>
<dbReference type="InterPro" id="IPR036565">
    <property type="entry name" value="Mur-like_cat_sf"/>
</dbReference>
<dbReference type="GO" id="GO:0051301">
    <property type="term" value="P:cell division"/>
    <property type="evidence" value="ECO:0007669"/>
    <property type="project" value="UniProtKB-KW"/>
</dbReference>
<dbReference type="GO" id="GO:0008360">
    <property type="term" value="P:regulation of cell shape"/>
    <property type="evidence" value="ECO:0007669"/>
    <property type="project" value="UniProtKB-KW"/>
</dbReference>
<dbReference type="AlphaFoldDB" id="A0A1G6YLA9"/>
<evidence type="ECO:0000256" key="9">
    <source>
        <dbReference type="ARBA" id="ARBA00023316"/>
    </source>
</evidence>
<dbReference type="Pfam" id="PF02875">
    <property type="entry name" value="Mur_ligase_C"/>
    <property type="match status" value="1"/>
</dbReference>
<dbReference type="GO" id="GO:0005524">
    <property type="term" value="F:ATP binding"/>
    <property type="evidence" value="ECO:0007669"/>
    <property type="project" value="UniProtKB-UniRule"/>
</dbReference>
<comment type="catalytic activity">
    <reaction evidence="10 11">
        <text>D-alanyl-D-alanine + UDP-N-acetyl-alpha-D-muramoyl-L-alanyl-gamma-D-glutamyl-meso-2,6-diaminopimelate + ATP = UDP-N-acetyl-alpha-D-muramoyl-L-alanyl-gamma-D-glutamyl-meso-2,6-diaminopimeloyl-D-alanyl-D-alanine + ADP + phosphate + H(+)</text>
        <dbReference type="Rhea" id="RHEA:28374"/>
        <dbReference type="ChEBI" id="CHEBI:15378"/>
        <dbReference type="ChEBI" id="CHEBI:30616"/>
        <dbReference type="ChEBI" id="CHEBI:43474"/>
        <dbReference type="ChEBI" id="CHEBI:57822"/>
        <dbReference type="ChEBI" id="CHEBI:61386"/>
        <dbReference type="ChEBI" id="CHEBI:83905"/>
        <dbReference type="ChEBI" id="CHEBI:456216"/>
        <dbReference type="EC" id="6.3.2.10"/>
    </reaction>
</comment>
<sequence>MRPLSLVEVARFADAELLMGPHVPGKPVLRVQTDSRALCPGDLFVCLRGERFDGHAFADAAFAAGAAALLVERPLALPLPQLRCDDTRLALGRLAAGMARSRSTRVFGLTGSNGKTSVKTLLAGIVERAGRAYANPGNFNNEIGLPLSVLNQPEDAEYAVYEMGAGAPGDIEWLARIARPRYGLVNNIGPAHLERMGSLLGIAETKGAIYRELPPDGVAIINADDAFAPLFAQMADGRRQLRFGVENDADVFAEDVRMEASGSRFRLCSPAGLLALRLPLPGRHNVMNALAAAAMALAAGIDLVQIGQGLEAAQGVAGRFSARLHASGAQVIDDSYNANPGSVRAAIDTLAASPGPAWLVLGDMRELGPDGEALHAAVGLHARAQGLAGLFTVGELAAAASRAFGEGAQHFESQEALAEALRPRLAAGLRVLVKGSRGSRMERVVAALFDEADSGGPHAA</sequence>
<dbReference type="InterPro" id="IPR035911">
    <property type="entry name" value="MurE/MurF_N"/>
</dbReference>
<name>A0A1G6YLA9_9GAMM</name>
<dbReference type="GO" id="GO:0008766">
    <property type="term" value="F:UDP-N-acetylmuramoylalanyl-D-glutamyl-2,6-diaminopimelate-D-alanyl-D-alanine ligase activity"/>
    <property type="evidence" value="ECO:0007669"/>
    <property type="project" value="RHEA"/>
</dbReference>
<dbReference type="GO" id="GO:0009252">
    <property type="term" value="P:peptidoglycan biosynthetic process"/>
    <property type="evidence" value="ECO:0007669"/>
    <property type="project" value="UniProtKB-UniRule"/>
</dbReference>
<dbReference type="InterPro" id="IPR005863">
    <property type="entry name" value="UDP-N-AcMur_synth"/>
</dbReference>
<keyword evidence="6 10" id="KW-0133">Cell shape</keyword>
<evidence type="ECO:0000313" key="16">
    <source>
        <dbReference type="Proteomes" id="UP000199603"/>
    </source>
</evidence>
<dbReference type="STRING" id="265719.SAMN04488509_11066"/>
<dbReference type="InterPro" id="IPR051046">
    <property type="entry name" value="MurCDEF_CellWall_CoF430Synth"/>
</dbReference>
<comment type="subcellular location">
    <subcellularLocation>
        <location evidence="10 11">Cytoplasm</location>
    </subcellularLocation>
</comment>
<dbReference type="SUPFAM" id="SSF63418">
    <property type="entry name" value="MurE/MurF N-terminal domain"/>
    <property type="match status" value="1"/>
</dbReference>
<feature type="domain" description="Mur ligase central" evidence="14">
    <location>
        <begin position="110"/>
        <end position="296"/>
    </location>
</feature>
<keyword evidence="9 10" id="KW-0961">Cell wall biogenesis/degradation</keyword>
<accession>A0A1G6YLA9</accession>
<evidence type="ECO:0000256" key="11">
    <source>
        <dbReference type="RuleBase" id="RU004136"/>
    </source>
</evidence>
<reference evidence="15 16" key="1">
    <citation type="submission" date="2016-10" db="EMBL/GenBank/DDBJ databases">
        <authorList>
            <person name="de Groot N.N."/>
        </authorList>
    </citation>
    <scope>NUCLEOTIDE SEQUENCE [LARGE SCALE GENOMIC DNA]</scope>
    <source>
        <strain evidence="15 16">DSM 16957</strain>
    </source>
</reference>
<feature type="binding site" evidence="10">
    <location>
        <begin position="111"/>
        <end position="117"/>
    </location>
    <ligand>
        <name>ATP</name>
        <dbReference type="ChEBI" id="CHEBI:30616"/>
    </ligand>
</feature>
<dbReference type="GO" id="GO:0047480">
    <property type="term" value="F:UDP-N-acetylmuramoyl-tripeptide-D-alanyl-D-alanine ligase activity"/>
    <property type="evidence" value="ECO:0007669"/>
    <property type="project" value="UniProtKB-UniRule"/>
</dbReference>
<feature type="domain" description="Mur ligase C-terminal" evidence="13">
    <location>
        <begin position="318"/>
        <end position="437"/>
    </location>
</feature>
<dbReference type="UniPathway" id="UPA00219"/>
<evidence type="ECO:0000313" key="15">
    <source>
        <dbReference type="EMBL" id="SDD91189.1"/>
    </source>
</evidence>
<comment type="pathway">
    <text evidence="10 11">Cell wall biogenesis; peptidoglycan biosynthesis.</text>
</comment>